<keyword evidence="3" id="KW-1185">Reference proteome</keyword>
<sequence>MQDGMLTRRSTKGQTRPGTAVGRRSGAMVTRACIKGSESIVDRRAKDGISVVSPGRGQTQLNVVAAREKRKKKTRGGALRPEASASPISRRPRRTPTPRAYSLAPGVATPGAGQHSAPPCPLFLCGAIQVSCGVDPTWRRHGSVAPRNGYPNVGGRRPRRRRAGRRETGAVSLLATDISQA</sequence>
<evidence type="ECO:0000256" key="1">
    <source>
        <dbReference type="SAM" id="MobiDB-lite"/>
    </source>
</evidence>
<feature type="region of interest" description="Disordered" evidence="1">
    <location>
        <begin position="67"/>
        <end position="99"/>
    </location>
</feature>
<proteinExistence type="predicted"/>
<feature type="compositionally biased region" description="Low complexity" evidence="1">
    <location>
        <begin position="146"/>
        <end position="155"/>
    </location>
</feature>
<reference evidence="2" key="1">
    <citation type="journal article" date="2021" name="bioRxiv">
        <title>Whole Genome Assembly and Annotation of Northern Wild Rice, Zizania palustris L., Supports a Whole Genome Duplication in the Zizania Genus.</title>
        <authorList>
            <person name="Haas M."/>
            <person name="Kono T."/>
            <person name="Macchietto M."/>
            <person name="Millas R."/>
            <person name="McGilp L."/>
            <person name="Shao M."/>
            <person name="Duquette J."/>
            <person name="Hirsch C.N."/>
            <person name="Kimball J."/>
        </authorList>
    </citation>
    <scope>NUCLEOTIDE SEQUENCE</scope>
    <source>
        <tissue evidence="2">Fresh leaf tissue</tissue>
    </source>
</reference>
<protein>
    <submittedName>
        <fullName evidence="2">Uncharacterized protein</fullName>
    </submittedName>
</protein>
<evidence type="ECO:0000313" key="2">
    <source>
        <dbReference type="EMBL" id="KAG8063716.1"/>
    </source>
</evidence>
<feature type="region of interest" description="Disordered" evidence="1">
    <location>
        <begin position="143"/>
        <end position="169"/>
    </location>
</feature>
<dbReference type="EMBL" id="JAAALK010000286">
    <property type="protein sequence ID" value="KAG8063716.1"/>
    <property type="molecule type" value="Genomic_DNA"/>
</dbReference>
<feature type="region of interest" description="Disordered" evidence="1">
    <location>
        <begin position="1"/>
        <end position="26"/>
    </location>
</feature>
<comment type="caution">
    <text evidence="2">The sequence shown here is derived from an EMBL/GenBank/DDBJ whole genome shotgun (WGS) entry which is preliminary data.</text>
</comment>
<dbReference type="AlphaFoldDB" id="A0A8J5RZH2"/>
<reference evidence="2" key="2">
    <citation type="submission" date="2021-02" db="EMBL/GenBank/DDBJ databases">
        <authorList>
            <person name="Kimball J.A."/>
            <person name="Haas M.W."/>
            <person name="Macchietto M."/>
            <person name="Kono T."/>
            <person name="Duquette J."/>
            <person name="Shao M."/>
        </authorList>
    </citation>
    <scope>NUCLEOTIDE SEQUENCE</scope>
    <source>
        <tissue evidence="2">Fresh leaf tissue</tissue>
    </source>
</reference>
<organism evidence="2 3">
    <name type="scientific">Zizania palustris</name>
    <name type="common">Northern wild rice</name>
    <dbReference type="NCBI Taxonomy" id="103762"/>
    <lineage>
        <taxon>Eukaryota</taxon>
        <taxon>Viridiplantae</taxon>
        <taxon>Streptophyta</taxon>
        <taxon>Embryophyta</taxon>
        <taxon>Tracheophyta</taxon>
        <taxon>Spermatophyta</taxon>
        <taxon>Magnoliopsida</taxon>
        <taxon>Liliopsida</taxon>
        <taxon>Poales</taxon>
        <taxon>Poaceae</taxon>
        <taxon>BOP clade</taxon>
        <taxon>Oryzoideae</taxon>
        <taxon>Oryzeae</taxon>
        <taxon>Zizaniinae</taxon>
        <taxon>Zizania</taxon>
    </lineage>
</organism>
<evidence type="ECO:0000313" key="3">
    <source>
        <dbReference type="Proteomes" id="UP000729402"/>
    </source>
</evidence>
<name>A0A8J5RZH2_ZIZPA</name>
<dbReference type="Proteomes" id="UP000729402">
    <property type="component" value="Unassembled WGS sequence"/>
</dbReference>
<gene>
    <name evidence="2" type="ORF">GUJ93_ZPchr0003g18530</name>
</gene>
<feature type="compositionally biased region" description="Low complexity" evidence="1">
    <location>
        <begin position="80"/>
        <end position="89"/>
    </location>
</feature>
<accession>A0A8J5RZH2</accession>